<evidence type="ECO:0000313" key="2">
    <source>
        <dbReference type="Proteomes" id="UP000287033"/>
    </source>
</evidence>
<accession>A0A401SWW2</accession>
<dbReference type="AlphaFoldDB" id="A0A401SWW2"/>
<proteinExistence type="predicted"/>
<protein>
    <submittedName>
        <fullName evidence="1">Uncharacterized protein</fullName>
    </submittedName>
</protein>
<reference evidence="1 2" key="1">
    <citation type="journal article" date="2018" name="Nat. Ecol. Evol.">
        <title>Shark genomes provide insights into elasmobranch evolution and the origin of vertebrates.</title>
        <authorList>
            <person name="Hara Y"/>
            <person name="Yamaguchi K"/>
            <person name="Onimaru K"/>
            <person name="Kadota M"/>
            <person name="Koyanagi M"/>
            <person name="Keeley SD"/>
            <person name="Tatsumi K"/>
            <person name="Tanaka K"/>
            <person name="Motone F"/>
            <person name="Kageyama Y"/>
            <person name="Nozu R"/>
            <person name="Adachi N"/>
            <person name="Nishimura O"/>
            <person name="Nakagawa R"/>
            <person name="Tanegashima C"/>
            <person name="Kiyatake I"/>
            <person name="Matsumoto R"/>
            <person name="Murakumo K"/>
            <person name="Nishida K"/>
            <person name="Terakita A"/>
            <person name="Kuratani S"/>
            <person name="Sato K"/>
            <person name="Hyodo S Kuraku.S."/>
        </authorList>
    </citation>
    <scope>NUCLEOTIDE SEQUENCE [LARGE SCALE GENOMIC DNA]</scope>
</reference>
<dbReference type="Proteomes" id="UP000287033">
    <property type="component" value="Unassembled WGS sequence"/>
</dbReference>
<gene>
    <name evidence="1" type="ORF">chiPu_0013355</name>
</gene>
<name>A0A401SWW2_CHIPU</name>
<keyword evidence="2" id="KW-1185">Reference proteome</keyword>
<dbReference type="EMBL" id="BEZZ01000638">
    <property type="protein sequence ID" value="GCC34878.1"/>
    <property type="molecule type" value="Genomic_DNA"/>
</dbReference>
<organism evidence="1 2">
    <name type="scientific">Chiloscyllium punctatum</name>
    <name type="common">Brownbanded bambooshark</name>
    <name type="synonym">Hemiscyllium punctatum</name>
    <dbReference type="NCBI Taxonomy" id="137246"/>
    <lineage>
        <taxon>Eukaryota</taxon>
        <taxon>Metazoa</taxon>
        <taxon>Chordata</taxon>
        <taxon>Craniata</taxon>
        <taxon>Vertebrata</taxon>
        <taxon>Chondrichthyes</taxon>
        <taxon>Elasmobranchii</taxon>
        <taxon>Galeomorphii</taxon>
        <taxon>Galeoidea</taxon>
        <taxon>Orectolobiformes</taxon>
        <taxon>Hemiscylliidae</taxon>
        <taxon>Chiloscyllium</taxon>
    </lineage>
</organism>
<evidence type="ECO:0000313" key="1">
    <source>
        <dbReference type="EMBL" id="GCC34878.1"/>
    </source>
</evidence>
<comment type="caution">
    <text evidence="1">The sequence shown here is derived from an EMBL/GenBank/DDBJ whole genome shotgun (WGS) entry which is preliminary data.</text>
</comment>
<sequence length="155" mass="17521">MYYADTQLLSPIGSRQQIQKANLSQQHRDHWKEYGRHQSKNFLKSNVTVSRNVEWPSSLRAEPTLEAEAAKLLVNISTISTECLPSAKWNIACRNHKLFFSRARKGSVSRPAREAINKHAIPTNRLEIKIKRVELSPVGGDLSSALKMSSHKLCS</sequence>